<sequence>MMPMPVTGPATRQVLIAETILLDGATPIYEALTAAWRAQGRCLPGRPDALWELLPADPGPPPPAR</sequence>
<reference evidence="1 2" key="1">
    <citation type="submission" date="2018-03" db="EMBL/GenBank/DDBJ databases">
        <title>Bioinformatic expansion and discovery of thiopeptide antibiotics.</title>
        <authorList>
            <person name="Schwalen C.J."/>
            <person name="Hudson G.A."/>
            <person name="Mitchell D.A."/>
        </authorList>
    </citation>
    <scope>NUCLEOTIDE SEQUENCE [LARGE SCALE GENOMIC DNA]</scope>
    <source>
        <strain evidence="1 2">ATCC 21389</strain>
    </source>
</reference>
<name>A0A2V4NUJ6_9ACTN</name>
<gene>
    <name evidence="1" type="ORF">C7C46_29025</name>
</gene>
<comment type="caution">
    <text evidence="1">The sequence shown here is derived from an EMBL/GenBank/DDBJ whole genome shotgun (WGS) entry which is preliminary data.</text>
</comment>
<keyword evidence="2" id="KW-1185">Reference proteome</keyword>
<evidence type="ECO:0000313" key="2">
    <source>
        <dbReference type="Proteomes" id="UP000248039"/>
    </source>
</evidence>
<proteinExistence type="predicted"/>
<dbReference type="Proteomes" id="UP000248039">
    <property type="component" value="Unassembled WGS sequence"/>
</dbReference>
<dbReference type="AlphaFoldDB" id="A0A2V4NUJ6"/>
<evidence type="ECO:0000313" key="1">
    <source>
        <dbReference type="EMBL" id="PYC68621.1"/>
    </source>
</evidence>
<dbReference type="EMBL" id="PYBW01000135">
    <property type="protein sequence ID" value="PYC68621.1"/>
    <property type="molecule type" value="Genomic_DNA"/>
</dbReference>
<organism evidence="1 2">
    <name type="scientific">Streptomyces tateyamensis</name>
    <dbReference type="NCBI Taxonomy" id="565073"/>
    <lineage>
        <taxon>Bacteria</taxon>
        <taxon>Bacillati</taxon>
        <taxon>Actinomycetota</taxon>
        <taxon>Actinomycetes</taxon>
        <taxon>Kitasatosporales</taxon>
        <taxon>Streptomycetaceae</taxon>
        <taxon>Streptomyces</taxon>
    </lineage>
</organism>
<protein>
    <submittedName>
        <fullName evidence="1">Uncharacterized protein</fullName>
    </submittedName>
</protein>
<accession>A0A2V4NUJ6</accession>